<sequence length="583" mass="64445">MVAVALAPAGVATAITTISSSGPCSVRRSPGMMVLSDDLACSLVRGNRKPLRETNNTLSITYVFNPNMLYNVKRLKCSVILGAVTRSGQLLHCLGTDGSFGSACTSLEARGRYRRRSKRGCECFGSSVADVGSAALAMEWRPAVEQLMLVTSVALAYVAGIVTPKKPAPIKRSVDVPLPQTGSFLDEGEASAQQFEREPESIDLGTEVHEGDPWGTAQAKLGAALSRLSRMRNDVAFNEFKDRAVRNPVLSLQALGAGSRLRLLARALEHLHTQVDLINESSKTLPSAEWSKLTLDVLCGSVEPICRAWLAQEPCLVDAEQQRSVQTVKQSVFTTEKSSKSPVELTDANSLGQGRSLVLDYLQRTGKTELYTDLLFYLRFQTMRPGACCDYTVMSRHVGNALEDLVVALADGAAAIYLGRDPQIGGRDDDWPILVRPSIKSTRSLERFRNEIALQSWFQRNYMSVVAMFEDRFELWTIERLPNSEGATQMGSQQLTKDDDLIDELKLKRIELPARRGKELRALTGWRYFYSLYLEFSDIVGPLLRVLVKKLGEAVSFLLVRLIGRSLGLIFEGIRQSVRWSSK</sequence>
<name>A0A8T0G575_CERPU</name>
<evidence type="ECO:0000313" key="1">
    <source>
        <dbReference type="EMBL" id="KAG0554041.1"/>
    </source>
</evidence>
<organism evidence="1 2">
    <name type="scientific">Ceratodon purpureus</name>
    <name type="common">Fire moss</name>
    <name type="synonym">Dicranum purpureum</name>
    <dbReference type="NCBI Taxonomy" id="3225"/>
    <lineage>
        <taxon>Eukaryota</taxon>
        <taxon>Viridiplantae</taxon>
        <taxon>Streptophyta</taxon>
        <taxon>Embryophyta</taxon>
        <taxon>Bryophyta</taxon>
        <taxon>Bryophytina</taxon>
        <taxon>Bryopsida</taxon>
        <taxon>Dicranidae</taxon>
        <taxon>Pseudoditrichales</taxon>
        <taxon>Ditrichaceae</taxon>
        <taxon>Ceratodon</taxon>
    </lineage>
</organism>
<proteinExistence type="predicted"/>
<dbReference type="EMBL" id="CM026433">
    <property type="protein sequence ID" value="KAG0554041.1"/>
    <property type="molecule type" value="Genomic_DNA"/>
</dbReference>
<keyword evidence="2" id="KW-1185">Reference proteome</keyword>
<protein>
    <submittedName>
        <fullName evidence="1">Uncharacterized protein</fullName>
    </submittedName>
</protein>
<dbReference type="PANTHER" id="PTHR36807">
    <property type="entry name" value="PHOSPHOGLYCOLATE PHOSPHATASE"/>
    <property type="match status" value="1"/>
</dbReference>
<reference evidence="1" key="1">
    <citation type="submission" date="2020-06" db="EMBL/GenBank/DDBJ databases">
        <title>WGS assembly of Ceratodon purpureus strain R40.</title>
        <authorList>
            <person name="Carey S.B."/>
            <person name="Jenkins J."/>
            <person name="Shu S."/>
            <person name="Lovell J.T."/>
            <person name="Sreedasyam A."/>
            <person name="Maumus F."/>
            <person name="Tiley G.P."/>
            <person name="Fernandez-Pozo N."/>
            <person name="Barry K."/>
            <person name="Chen C."/>
            <person name="Wang M."/>
            <person name="Lipzen A."/>
            <person name="Daum C."/>
            <person name="Saski C.A."/>
            <person name="Payton A.C."/>
            <person name="Mcbreen J.C."/>
            <person name="Conrad R.E."/>
            <person name="Kollar L.M."/>
            <person name="Olsson S."/>
            <person name="Huttunen S."/>
            <person name="Landis J.B."/>
            <person name="Wickett N.J."/>
            <person name="Johnson M.G."/>
            <person name="Rensing S.A."/>
            <person name="Grimwood J."/>
            <person name="Schmutz J."/>
            <person name="Mcdaniel S.F."/>
        </authorList>
    </citation>
    <scope>NUCLEOTIDE SEQUENCE</scope>
    <source>
        <strain evidence="1">R40</strain>
    </source>
</reference>
<dbReference type="PANTHER" id="PTHR36807:SF2">
    <property type="entry name" value="PHOSPHOGLYCOLATE PHOSPHATASE"/>
    <property type="match status" value="1"/>
</dbReference>
<comment type="caution">
    <text evidence="1">The sequence shown here is derived from an EMBL/GenBank/DDBJ whole genome shotgun (WGS) entry which is preliminary data.</text>
</comment>
<gene>
    <name evidence="1" type="ORF">KC19_12G058900</name>
</gene>
<dbReference type="InterPro" id="IPR022552">
    <property type="entry name" value="UPF_Ycf55"/>
</dbReference>
<dbReference type="Proteomes" id="UP000822688">
    <property type="component" value="Chromosome 12"/>
</dbReference>
<dbReference type="AlphaFoldDB" id="A0A8T0G575"/>
<accession>A0A8T0G575</accession>
<dbReference type="Pfam" id="PF12452">
    <property type="entry name" value="DUF3685"/>
    <property type="match status" value="1"/>
</dbReference>
<evidence type="ECO:0000313" key="2">
    <source>
        <dbReference type="Proteomes" id="UP000822688"/>
    </source>
</evidence>